<evidence type="ECO:0000256" key="5">
    <source>
        <dbReference type="HAMAP-Rule" id="MF_01080"/>
    </source>
</evidence>
<evidence type="ECO:0000259" key="6">
    <source>
        <dbReference type="Pfam" id="PF01509"/>
    </source>
</evidence>
<evidence type="ECO:0000256" key="2">
    <source>
        <dbReference type="ARBA" id="ARBA00005642"/>
    </source>
</evidence>
<feature type="domain" description="tRNA pseudouridylate synthase B C-terminal" evidence="7">
    <location>
        <begin position="185"/>
        <end position="243"/>
    </location>
</feature>
<feature type="domain" description="Pseudouridine synthase II N-terminal" evidence="6">
    <location>
        <begin position="29"/>
        <end position="184"/>
    </location>
</feature>
<name>A0ABT8E663_9BACL</name>
<comment type="similarity">
    <text evidence="2 5">Belongs to the pseudouridine synthase TruB family. Type 1 subfamily.</text>
</comment>
<keyword evidence="3 5" id="KW-0819">tRNA processing</keyword>
<dbReference type="EMBL" id="JAUHLN010000002">
    <property type="protein sequence ID" value="MDN4073395.1"/>
    <property type="molecule type" value="Genomic_DNA"/>
</dbReference>
<keyword evidence="4 5" id="KW-0413">Isomerase</keyword>
<dbReference type="CDD" id="cd02573">
    <property type="entry name" value="PseudoU_synth_EcTruB"/>
    <property type="match status" value="1"/>
</dbReference>
<dbReference type="NCBIfam" id="TIGR00431">
    <property type="entry name" value="TruB"/>
    <property type="match status" value="1"/>
</dbReference>
<dbReference type="SUPFAM" id="SSF55120">
    <property type="entry name" value="Pseudouridine synthase"/>
    <property type="match status" value="1"/>
</dbReference>
<evidence type="ECO:0000256" key="3">
    <source>
        <dbReference type="ARBA" id="ARBA00022694"/>
    </source>
</evidence>
<evidence type="ECO:0000313" key="9">
    <source>
        <dbReference type="Proteomes" id="UP001168694"/>
    </source>
</evidence>
<gene>
    <name evidence="5 8" type="primary">truB</name>
    <name evidence="8" type="ORF">QYF49_10345</name>
</gene>
<reference evidence="8" key="1">
    <citation type="submission" date="2023-06" db="EMBL/GenBank/DDBJ databases">
        <title>Draft Genome Sequences of Representative Paenibacillus Polymyxa, Bacillus cereus, Fictibacillus sp., and Brevibacillus agri Strains Isolated from Amazonian Dark Earth.</title>
        <authorList>
            <person name="Pellegrinetti T.A."/>
            <person name="Cunha I.C.M."/>
            <person name="Chaves M.G."/>
            <person name="Freitas A.S."/>
            <person name="Silva A.V.R."/>
            <person name="Tsai S.M."/>
            <person name="Mendes L.W."/>
        </authorList>
    </citation>
    <scope>NUCLEOTIDE SEQUENCE</scope>
    <source>
        <strain evidence="8">CENA-BCM004</strain>
    </source>
</reference>
<evidence type="ECO:0000256" key="4">
    <source>
        <dbReference type="ARBA" id="ARBA00023235"/>
    </source>
</evidence>
<protein>
    <recommendedName>
        <fullName evidence="5">tRNA pseudouridine synthase B</fullName>
        <ecNumber evidence="5">5.4.99.25</ecNumber>
    </recommendedName>
    <alternativeName>
        <fullName evidence="5">tRNA pseudouridine(55) synthase</fullName>
        <shortName evidence="5">Psi55 synthase</shortName>
    </alternativeName>
    <alternativeName>
        <fullName evidence="5">tRNA pseudouridylate synthase</fullName>
    </alternativeName>
    <alternativeName>
        <fullName evidence="5">tRNA-uridine isomerase</fullName>
    </alternativeName>
</protein>
<dbReference type="PANTHER" id="PTHR13767:SF2">
    <property type="entry name" value="PSEUDOURIDYLATE SYNTHASE TRUB1"/>
    <property type="match status" value="1"/>
</dbReference>
<evidence type="ECO:0000313" key="8">
    <source>
        <dbReference type="EMBL" id="MDN4073395.1"/>
    </source>
</evidence>
<comment type="caution">
    <text evidence="8">The sequence shown here is derived from an EMBL/GenBank/DDBJ whole genome shotgun (WGS) entry which is preliminary data.</text>
</comment>
<accession>A0ABT8E663</accession>
<dbReference type="EC" id="5.4.99.25" evidence="5"/>
<comment type="catalytic activity">
    <reaction evidence="1 5">
        <text>uridine(55) in tRNA = pseudouridine(55) in tRNA</text>
        <dbReference type="Rhea" id="RHEA:42532"/>
        <dbReference type="Rhea" id="RHEA-COMP:10101"/>
        <dbReference type="Rhea" id="RHEA-COMP:10102"/>
        <dbReference type="ChEBI" id="CHEBI:65314"/>
        <dbReference type="ChEBI" id="CHEBI:65315"/>
        <dbReference type="EC" id="5.4.99.25"/>
    </reaction>
</comment>
<dbReference type="InterPro" id="IPR014780">
    <property type="entry name" value="tRNA_psdUridine_synth_TruB"/>
</dbReference>
<dbReference type="GO" id="GO:0160148">
    <property type="term" value="F:tRNA pseudouridine(55) synthase activity"/>
    <property type="evidence" value="ECO:0007669"/>
    <property type="project" value="UniProtKB-EC"/>
</dbReference>
<dbReference type="InterPro" id="IPR020103">
    <property type="entry name" value="PsdUridine_synth_cat_dom_sf"/>
</dbReference>
<dbReference type="InterPro" id="IPR002501">
    <property type="entry name" value="PsdUridine_synth_N"/>
</dbReference>
<dbReference type="InterPro" id="IPR032819">
    <property type="entry name" value="TruB_C"/>
</dbReference>
<organism evidence="8 9">
    <name type="scientific">Fictibacillus terranigra</name>
    <dbReference type="NCBI Taxonomy" id="3058424"/>
    <lineage>
        <taxon>Bacteria</taxon>
        <taxon>Bacillati</taxon>
        <taxon>Bacillota</taxon>
        <taxon>Bacilli</taxon>
        <taxon>Bacillales</taxon>
        <taxon>Fictibacillaceae</taxon>
        <taxon>Fictibacillus</taxon>
    </lineage>
</organism>
<evidence type="ECO:0000259" key="7">
    <source>
        <dbReference type="Pfam" id="PF16198"/>
    </source>
</evidence>
<feature type="active site" description="Nucleophile" evidence="5">
    <location>
        <position position="44"/>
    </location>
</feature>
<sequence>MMALKQPEGVLPLLKPAGMTSHDCVAKLRKILKTKKVGHTGTLDPEVTGVLPVCVGRGTKIAQYMTDYPKAYVAEATIGRSTTTEDAHGDTVETEEVPGGFAADQVEKVFDSFRGVIQQVPPMFSAVKVNGKKLYQYAREGVEVERPVREAVIYDLKLLSKEKNFPGPFPCFSFSVKCSKGTYIRTLAVDMGKKLGYPAHMSKLVRVGSGPFELKDCFTFEEIESAAENGTMDELFLPIEKAIGHFESIIADEDMERKIKHGAVLPMAKGVQNNPFAVYNKKGQCLAIYKKHPEKPHLMKPEKILAVE</sequence>
<keyword evidence="9" id="KW-1185">Reference proteome</keyword>
<dbReference type="Pfam" id="PF01509">
    <property type="entry name" value="TruB_N"/>
    <property type="match status" value="1"/>
</dbReference>
<dbReference type="PANTHER" id="PTHR13767">
    <property type="entry name" value="TRNA-PSEUDOURIDINE SYNTHASE"/>
    <property type="match status" value="1"/>
</dbReference>
<comment type="function">
    <text evidence="5">Responsible for synthesis of pseudouridine from uracil-55 in the psi GC loop of transfer RNAs.</text>
</comment>
<dbReference type="Proteomes" id="UP001168694">
    <property type="component" value="Unassembled WGS sequence"/>
</dbReference>
<dbReference type="Gene3D" id="3.30.2350.10">
    <property type="entry name" value="Pseudouridine synthase"/>
    <property type="match status" value="1"/>
</dbReference>
<proteinExistence type="inferred from homology"/>
<dbReference type="RefSeq" id="WP_290399521.1">
    <property type="nucleotide sequence ID" value="NZ_JAUHLN010000002.1"/>
</dbReference>
<evidence type="ECO:0000256" key="1">
    <source>
        <dbReference type="ARBA" id="ARBA00000385"/>
    </source>
</evidence>
<dbReference type="Pfam" id="PF16198">
    <property type="entry name" value="TruB_C_2"/>
    <property type="match status" value="1"/>
</dbReference>
<dbReference type="HAMAP" id="MF_01080">
    <property type="entry name" value="TruB_bact"/>
    <property type="match status" value="1"/>
</dbReference>